<organism evidence="1 2">
    <name type="scientific">Pseudomonas arcuscaelestis</name>
    <dbReference type="NCBI Taxonomy" id="2710591"/>
    <lineage>
        <taxon>Bacteria</taxon>
        <taxon>Pseudomonadati</taxon>
        <taxon>Pseudomonadota</taxon>
        <taxon>Gammaproteobacteria</taxon>
        <taxon>Pseudomonadales</taxon>
        <taxon>Pseudomonadaceae</taxon>
        <taxon>Pseudomonas</taxon>
    </lineage>
</organism>
<accession>A0ABS2BYP2</accession>
<keyword evidence="2" id="KW-1185">Reference proteome</keyword>
<reference evidence="1 2" key="1">
    <citation type="submission" date="2020-08" db="EMBL/GenBank/DDBJ databases">
        <title>Description of novel Pseudomonas species.</title>
        <authorList>
            <person name="Duman M."/>
            <person name="Mulet M."/>
            <person name="Altun S."/>
            <person name="Saticioglu I.B."/>
            <person name="Lalucat J."/>
            <person name="Garcia-Valdes E."/>
        </authorList>
    </citation>
    <scope>NUCLEOTIDE SEQUENCE [LARGE SCALE GENOMIC DNA]</scope>
    <source>
        <strain evidence="1 2">P66</strain>
    </source>
</reference>
<gene>
    <name evidence="1" type="ORF">H8F21_14330</name>
</gene>
<protein>
    <submittedName>
        <fullName evidence="1">Uncharacterized protein</fullName>
    </submittedName>
</protein>
<dbReference type="Proteomes" id="UP000745663">
    <property type="component" value="Unassembled WGS sequence"/>
</dbReference>
<sequence length="137" mass="15379">MSIANIEVNQLVGYVLQSSEEPVRYVIRVIELPSEAAGHAKGIILATSGNDQAHVSNALQFSLNDVVCLLSAEDHGAWVAAVDGWTNITHAGERWSFDADQLDEWDEEEQGFHFLTYHRLSEPTIEAVRRFIDDLHY</sequence>
<name>A0ABS2BYP2_9PSED</name>
<dbReference type="EMBL" id="JACOPV010000008">
    <property type="protein sequence ID" value="MBM5458741.1"/>
    <property type="molecule type" value="Genomic_DNA"/>
</dbReference>
<comment type="caution">
    <text evidence="1">The sequence shown here is derived from an EMBL/GenBank/DDBJ whole genome shotgun (WGS) entry which is preliminary data.</text>
</comment>
<proteinExistence type="predicted"/>
<dbReference type="RefSeq" id="WP_203584678.1">
    <property type="nucleotide sequence ID" value="NZ_JACOPV010000008.1"/>
</dbReference>
<evidence type="ECO:0000313" key="2">
    <source>
        <dbReference type="Proteomes" id="UP000745663"/>
    </source>
</evidence>
<evidence type="ECO:0000313" key="1">
    <source>
        <dbReference type="EMBL" id="MBM5458741.1"/>
    </source>
</evidence>